<keyword evidence="5" id="KW-1185">Reference proteome</keyword>
<dbReference type="GO" id="GO:0016747">
    <property type="term" value="F:acyltransferase activity, transferring groups other than amino-acyl groups"/>
    <property type="evidence" value="ECO:0007669"/>
    <property type="project" value="InterPro"/>
</dbReference>
<dbReference type="PANTHER" id="PTHR43877">
    <property type="entry name" value="AMINOALKYLPHOSPHONATE N-ACETYLTRANSFERASE-RELATED-RELATED"/>
    <property type="match status" value="1"/>
</dbReference>
<organism evidence="4 5">
    <name type="scientific">Microbacterium saccharophilum</name>
    <dbReference type="NCBI Taxonomy" id="1213358"/>
    <lineage>
        <taxon>Bacteria</taxon>
        <taxon>Bacillati</taxon>
        <taxon>Actinomycetota</taxon>
        <taxon>Actinomycetes</taxon>
        <taxon>Micrococcales</taxon>
        <taxon>Microbacteriaceae</taxon>
        <taxon>Microbacterium</taxon>
    </lineage>
</organism>
<evidence type="ECO:0000313" key="4">
    <source>
        <dbReference type="EMBL" id="TXK11251.1"/>
    </source>
</evidence>
<proteinExistence type="predicted"/>
<evidence type="ECO:0000313" key="5">
    <source>
        <dbReference type="Proteomes" id="UP000321949"/>
    </source>
</evidence>
<reference evidence="4 5" key="1">
    <citation type="submission" date="2019-08" db="EMBL/GenBank/DDBJ databases">
        <authorList>
            <person name="Dong K."/>
        </authorList>
    </citation>
    <scope>NUCLEOTIDE SEQUENCE [LARGE SCALE GENOMIC DNA]</scope>
    <source>
        <strain evidence="4 5">K-1</strain>
    </source>
</reference>
<dbReference type="InterPro" id="IPR050832">
    <property type="entry name" value="Bact_Acetyltransf"/>
</dbReference>
<accession>A0A5C8HXW0</accession>
<gene>
    <name evidence="4" type="ORF">FVP74_07855</name>
</gene>
<name>A0A5C8HXW0_9MICO</name>
<sequence>MRRMVFTIRRPGPRDASAVADLHVAAWREAYTHLLPDGFFTDEYIERRRRMWRDLLENPRADTTVRIAESDGSIIGLAWAGPGLRLGAEAPPRDRQLYALYVAAAHHGTGAGQALLEEAVGDGPAMLWVAAQNPRAIAFYRRNGFEFDGVEQTDPIAPSITDARMLR</sequence>
<feature type="domain" description="N-acetyltransferase" evidence="3">
    <location>
        <begin position="6"/>
        <end position="167"/>
    </location>
</feature>
<dbReference type="OrthoDB" id="5243635at2"/>
<dbReference type="AlphaFoldDB" id="A0A5C8HXW0"/>
<dbReference type="InterPro" id="IPR016181">
    <property type="entry name" value="Acyl_CoA_acyltransferase"/>
</dbReference>
<dbReference type="Gene3D" id="3.40.630.30">
    <property type="match status" value="1"/>
</dbReference>
<evidence type="ECO:0000259" key="3">
    <source>
        <dbReference type="PROSITE" id="PS51186"/>
    </source>
</evidence>
<dbReference type="Pfam" id="PF00583">
    <property type="entry name" value="Acetyltransf_1"/>
    <property type="match status" value="1"/>
</dbReference>
<keyword evidence="2" id="KW-0012">Acyltransferase</keyword>
<dbReference type="SUPFAM" id="SSF55729">
    <property type="entry name" value="Acyl-CoA N-acyltransferases (Nat)"/>
    <property type="match status" value="1"/>
</dbReference>
<comment type="caution">
    <text evidence="4">The sequence shown here is derived from an EMBL/GenBank/DDBJ whole genome shotgun (WGS) entry which is preliminary data.</text>
</comment>
<dbReference type="CDD" id="cd04301">
    <property type="entry name" value="NAT_SF"/>
    <property type="match status" value="1"/>
</dbReference>
<dbReference type="InterPro" id="IPR000182">
    <property type="entry name" value="GNAT_dom"/>
</dbReference>
<dbReference type="Proteomes" id="UP000321949">
    <property type="component" value="Unassembled WGS sequence"/>
</dbReference>
<evidence type="ECO:0000256" key="2">
    <source>
        <dbReference type="ARBA" id="ARBA00023315"/>
    </source>
</evidence>
<dbReference type="PROSITE" id="PS51186">
    <property type="entry name" value="GNAT"/>
    <property type="match status" value="1"/>
</dbReference>
<keyword evidence="1 4" id="KW-0808">Transferase</keyword>
<dbReference type="EMBL" id="VRSX01000003">
    <property type="protein sequence ID" value="TXK11251.1"/>
    <property type="molecule type" value="Genomic_DNA"/>
</dbReference>
<evidence type="ECO:0000256" key="1">
    <source>
        <dbReference type="ARBA" id="ARBA00022679"/>
    </source>
</evidence>
<protein>
    <submittedName>
        <fullName evidence="4">GNAT family N-acetyltransferase</fullName>
    </submittedName>
</protein>